<comment type="function">
    <text evidence="1 6">Assembles around the rod to form the L-ring and probably protects the motor/basal body from shearing forces during rotation.</text>
</comment>
<evidence type="ECO:0000313" key="7">
    <source>
        <dbReference type="EMBL" id="SFX18314.1"/>
    </source>
</evidence>
<dbReference type="Pfam" id="PF02119">
    <property type="entry name" value="FlgI"/>
    <property type="match status" value="1"/>
</dbReference>
<keyword evidence="8" id="KW-1185">Reference proteome</keyword>
<dbReference type="PANTHER" id="PTHR30381">
    <property type="entry name" value="FLAGELLAR P-RING PERIPLASMIC PROTEIN FLGI"/>
    <property type="match status" value="1"/>
</dbReference>
<evidence type="ECO:0000313" key="8">
    <source>
        <dbReference type="Proteomes" id="UP000182350"/>
    </source>
</evidence>
<keyword evidence="4" id="KW-0732">Signal</keyword>
<proteinExistence type="inferred from homology"/>
<organism evidence="7 8">
    <name type="scientific">Marinospirillum alkaliphilum DSM 21637</name>
    <dbReference type="NCBI Taxonomy" id="1122209"/>
    <lineage>
        <taxon>Bacteria</taxon>
        <taxon>Pseudomonadati</taxon>
        <taxon>Pseudomonadota</taxon>
        <taxon>Gammaproteobacteria</taxon>
        <taxon>Oceanospirillales</taxon>
        <taxon>Oceanospirillaceae</taxon>
        <taxon>Marinospirillum</taxon>
    </lineage>
</organism>
<comment type="subunit">
    <text evidence="6">The basal body constitutes a major portion of the flagellar organelle and consists of four rings (L,P,S, and M) mounted on a central rod.</text>
</comment>
<gene>
    <name evidence="6" type="primary">flgI</name>
    <name evidence="7" type="ORF">SAMN02745752_00697</name>
</gene>
<keyword evidence="7" id="KW-0969">Cilium</keyword>
<protein>
    <recommendedName>
        <fullName evidence="6">Flagellar P-ring protein</fullName>
    </recommendedName>
    <alternativeName>
        <fullName evidence="6">Basal body P-ring protein</fullName>
    </alternativeName>
</protein>
<dbReference type="GO" id="GO:0009428">
    <property type="term" value="C:bacterial-type flagellum basal body, distal rod, P ring"/>
    <property type="evidence" value="ECO:0007669"/>
    <property type="project" value="InterPro"/>
</dbReference>
<dbReference type="PANTHER" id="PTHR30381:SF0">
    <property type="entry name" value="FLAGELLAR P-RING PROTEIN"/>
    <property type="match status" value="1"/>
</dbReference>
<evidence type="ECO:0000256" key="5">
    <source>
        <dbReference type="ARBA" id="ARBA00023143"/>
    </source>
</evidence>
<keyword evidence="5 6" id="KW-0975">Bacterial flagellum</keyword>
<sequence length="378" mass="39264">MMKAVSLMPGVALIRSVALLLVLSLAATPLLAQTTSRLKDITTVEGVRSNHLIGYGLVVGLDGTGDNAPFTNQTFANMMNQFGITLPPGVNPRSQNVAAVTVNAELPPFAKPGQSIDITVSSIGNASSLRGGTLLMTPLRGADGNVYAVAQGSLVVGGFGAGGADGSRVTVNVPSVGRIPNGAMVEREVANFFGDGDTLTFNLHHPDFTTAQRIEEVINNLMGPGVAHAMDPISVRVRAPRDTSQRVAFLSVLENLQVATAEAAARVIINSRTGTIVIGQNVRVAPAAVTHGSLTVTIAEAPQVIQPGPFADGEAQVQQDTEIDITQENNPMFKFDAGVTLDEIVRAVNQVGAAPGDLMAILEALKQAGALNAQLIVI</sequence>
<evidence type="ECO:0000256" key="3">
    <source>
        <dbReference type="ARBA" id="ARBA00008994"/>
    </source>
</evidence>
<dbReference type="AlphaFoldDB" id="A0A1K1UZN3"/>
<dbReference type="EMBL" id="FPJW01000002">
    <property type="protein sequence ID" value="SFX18314.1"/>
    <property type="molecule type" value="Genomic_DNA"/>
</dbReference>
<dbReference type="InterPro" id="IPR001782">
    <property type="entry name" value="Flag_FlgI"/>
</dbReference>
<evidence type="ECO:0000256" key="6">
    <source>
        <dbReference type="HAMAP-Rule" id="MF_00416"/>
    </source>
</evidence>
<dbReference type="OrthoDB" id="9786431at2"/>
<dbReference type="GO" id="GO:0005198">
    <property type="term" value="F:structural molecule activity"/>
    <property type="evidence" value="ECO:0007669"/>
    <property type="project" value="InterPro"/>
</dbReference>
<keyword evidence="7" id="KW-0282">Flagellum</keyword>
<dbReference type="Proteomes" id="UP000182350">
    <property type="component" value="Unassembled WGS sequence"/>
</dbReference>
<evidence type="ECO:0000256" key="2">
    <source>
        <dbReference type="ARBA" id="ARBA00004117"/>
    </source>
</evidence>
<comment type="subcellular location">
    <subcellularLocation>
        <location evidence="2 6">Bacterial flagellum basal body</location>
    </subcellularLocation>
</comment>
<evidence type="ECO:0000256" key="1">
    <source>
        <dbReference type="ARBA" id="ARBA00002591"/>
    </source>
</evidence>
<dbReference type="PRINTS" id="PR01010">
    <property type="entry name" value="FLGPRINGFLGI"/>
</dbReference>
<dbReference type="GO" id="GO:0071973">
    <property type="term" value="P:bacterial-type flagellum-dependent cell motility"/>
    <property type="evidence" value="ECO:0007669"/>
    <property type="project" value="InterPro"/>
</dbReference>
<dbReference type="NCBIfam" id="NF003676">
    <property type="entry name" value="PRK05303.1"/>
    <property type="match status" value="1"/>
</dbReference>
<dbReference type="STRING" id="1122209.SAMN02745752_00697"/>
<evidence type="ECO:0000256" key="4">
    <source>
        <dbReference type="ARBA" id="ARBA00022729"/>
    </source>
</evidence>
<name>A0A1K1UZN3_9GAMM</name>
<dbReference type="HAMAP" id="MF_00416">
    <property type="entry name" value="FlgI"/>
    <property type="match status" value="1"/>
</dbReference>
<dbReference type="GO" id="GO:0030288">
    <property type="term" value="C:outer membrane-bounded periplasmic space"/>
    <property type="evidence" value="ECO:0007669"/>
    <property type="project" value="InterPro"/>
</dbReference>
<accession>A0A1K1UZN3</accession>
<comment type="similarity">
    <text evidence="3 6">Belongs to the FlgI family.</text>
</comment>
<reference evidence="7 8" key="1">
    <citation type="submission" date="2016-11" db="EMBL/GenBank/DDBJ databases">
        <authorList>
            <person name="Jaros S."/>
            <person name="Januszkiewicz K."/>
            <person name="Wedrychowicz H."/>
        </authorList>
    </citation>
    <scope>NUCLEOTIDE SEQUENCE [LARGE SCALE GENOMIC DNA]</scope>
    <source>
        <strain evidence="7 8">DSM 21637</strain>
    </source>
</reference>
<keyword evidence="7" id="KW-0966">Cell projection</keyword>